<keyword evidence="1" id="KW-0812">Transmembrane</keyword>
<feature type="transmembrane region" description="Helical" evidence="1">
    <location>
        <begin position="50"/>
        <end position="68"/>
    </location>
</feature>
<evidence type="ECO:0000313" key="2">
    <source>
        <dbReference type="EMBL" id="RNA22552.1"/>
    </source>
</evidence>
<dbReference type="EMBL" id="REGN01003431">
    <property type="protein sequence ID" value="RNA22552.1"/>
    <property type="molecule type" value="Genomic_DNA"/>
</dbReference>
<keyword evidence="3" id="KW-1185">Reference proteome</keyword>
<accession>A0A3M7RG75</accession>
<sequence length="79" mass="9318">MLQIRAVSDALISRSWHPRKFGQSIKYDLQSSKSIAYQSSYLNISKKNKYFFPRPIAVFVISFKLFNISKNMRSIREKI</sequence>
<keyword evidence="1" id="KW-0472">Membrane</keyword>
<protein>
    <submittedName>
        <fullName evidence="2">Uncharacterized protein</fullName>
    </submittedName>
</protein>
<comment type="caution">
    <text evidence="2">The sequence shown here is derived from an EMBL/GenBank/DDBJ whole genome shotgun (WGS) entry which is preliminary data.</text>
</comment>
<evidence type="ECO:0000313" key="3">
    <source>
        <dbReference type="Proteomes" id="UP000276133"/>
    </source>
</evidence>
<organism evidence="2 3">
    <name type="scientific">Brachionus plicatilis</name>
    <name type="common">Marine rotifer</name>
    <name type="synonym">Brachionus muelleri</name>
    <dbReference type="NCBI Taxonomy" id="10195"/>
    <lineage>
        <taxon>Eukaryota</taxon>
        <taxon>Metazoa</taxon>
        <taxon>Spiralia</taxon>
        <taxon>Gnathifera</taxon>
        <taxon>Rotifera</taxon>
        <taxon>Eurotatoria</taxon>
        <taxon>Monogononta</taxon>
        <taxon>Pseudotrocha</taxon>
        <taxon>Ploima</taxon>
        <taxon>Brachionidae</taxon>
        <taxon>Brachionus</taxon>
    </lineage>
</organism>
<proteinExistence type="predicted"/>
<name>A0A3M7RG75_BRAPC</name>
<dbReference type="AlphaFoldDB" id="A0A3M7RG75"/>
<keyword evidence="1" id="KW-1133">Transmembrane helix</keyword>
<gene>
    <name evidence="2" type="ORF">BpHYR1_030889</name>
</gene>
<dbReference type="Proteomes" id="UP000276133">
    <property type="component" value="Unassembled WGS sequence"/>
</dbReference>
<evidence type="ECO:0000256" key="1">
    <source>
        <dbReference type="SAM" id="Phobius"/>
    </source>
</evidence>
<reference evidence="2 3" key="1">
    <citation type="journal article" date="2018" name="Sci. Rep.">
        <title>Genomic signatures of local adaptation to the degree of environmental predictability in rotifers.</title>
        <authorList>
            <person name="Franch-Gras L."/>
            <person name="Hahn C."/>
            <person name="Garcia-Roger E.M."/>
            <person name="Carmona M.J."/>
            <person name="Serra M."/>
            <person name="Gomez A."/>
        </authorList>
    </citation>
    <scope>NUCLEOTIDE SEQUENCE [LARGE SCALE GENOMIC DNA]</scope>
    <source>
        <strain evidence="2">HYR1</strain>
    </source>
</reference>